<evidence type="ECO:0000256" key="7">
    <source>
        <dbReference type="ARBA" id="ARBA00022840"/>
    </source>
</evidence>
<dbReference type="Gene3D" id="3.40.50.20">
    <property type="match status" value="1"/>
</dbReference>
<keyword evidence="4 10" id="KW-0317">Glutathione biosynthesis</keyword>
<dbReference type="GO" id="GO:0004363">
    <property type="term" value="F:glutathione synthase activity"/>
    <property type="evidence" value="ECO:0007669"/>
    <property type="project" value="UniProtKB-UniRule"/>
</dbReference>
<dbReference type="NCBIfam" id="NF003573">
    <property type="entry name" value="PRK05246.1"/>
    <property type="match status" value="1"/>
</dbReference>
<keyword evidence="3 10" id="KW-0436">Ligase</keyword>
<dbReference type="PANTHER" id="PTHR21621:SF4">
    <property type="entry name" value="GLUTATHIONE SYNTHETASE"/>
    <property type="match status" value="1"/>
</dbReference>
<evidence type="ECO:0000256" key="4">
    <source>
        <dbReference type="ARBA" id="ARBA00022684"/>
    </source>
</evidence>
<dbReference type="GO" id="GO:0046872">
    <property type="term" value="F:metal ion binding"/>
    <property type="evidence" value="ECO:0007669"/>
    <property type="project" value="UniProtKB-KW"/>
</dbReference>
<dbReference type="GO" id="GO:0005524">
    <property type="term" value="F:ATP binding"/>
    <property type="evidence" value="ECO:0007669"/>
    <property type="project" value="UniProtKB-UniRule"/>
</dbReference>
<dbReference type="InterPro" id="IPR004215">
    <property type="entry name" value="GSHS_N"/>
</dbReference>
<evidence type="ECO:0000256" key="2">
    <source>
        <dbReference type="ARBA" id="ARBA00001946"/>
    </source>
</evidence>
<comment type="pathway">
    <text evidence="10">Sulfur metabolism; glutathione biosynthesis; glutathione from L-cysteine and L-glutamate: step 2/2.</text>
</comment>
<dbReference type="AlphaFoldDB" id="A0A0F6WA65"/>
<dbReference type="GO" id="GO:0005737">
    <property type="term" value="C:cytoplasm"/>
    <property type="evidence" value="ECO:0007669"/>
    <property type="project" value="TreeGrafter"/>
</dbReference>
<dbReference type="InterPro" id="IPR011761">
    <property type="entry name" value="ATP-grasp"/>
</dbReference>
<name>A0A0F6WA65_9BACT</name>
<comment type="cofactor">
    <cofactor evidence="1">
        <name>Mn(2+)</name>
        <dbReference type="ChEBI" id="CHEBI:29035"/>
    </cofactor>
</comment>
<dbReference type="SUPFAM" id="SSF52440">
    <property type="entry name" value="PreATP-grasp domain"/>
    <property type="match status" value="1"/>
</dbReference>
<keyword evidence="7 10" id="KW-0067">ATP-binding</keyword>
<dbReference type="Pfam" id="PF02955">
    <property type="entry name" value="GSH-S_ATP"/>
    <property type="match status" value="1"/>
</dbReference>
<comment type="similarity">
    <text evidence="10">Belongs to the prokaryotic GSH synthase family.</text>
</comment>
<evidence type="ECO:0000256" key="5">
    <source>
        <dbReference type="ARBA" id="ARBA00022723"/>
    </source>
</evidence>
<evidence type="ECO:0000256" key="8">
    <source>
        <dbReference type="ARBA" id="ARBA00022842"/>
    </source>
</evidence>
<keyword evidence="8" id="KW-0460">Magnesium</keyword>
<keyword evidence="6 10" id="KW-0547">Nucleotide-binding</keyword>
<accession>A0A0F6WA65</accession>
<dbReference type="Gene3D" id="3.30.1490.20">
    <property type="entry name" value="ATP-grasp fold, A domain"/>
    <property type="match status" value="1"/>
</dbReference>
<organism evidence="12 13">
    <name type="scientific">Sandaracinus amylolyticus</name>
    <dbReference type="NCBI Taxonomy" id="927083"/>
    <lineage>
        <taxon>Bacteria</taxon>
        <taxon>Pseudomonadati</taxon>
        <taxon>Myxococcota</taxon>
        <taxon>Polyangia</taxon>
        <taxon>Polyangiales</taxon>
        <taxon>Sandaracinaceae</taxon>
        <taxon>Sandaracinus</taxon>
    </lineage>
</organism>
<evidence type="ECO:0000313" key="13">
    <source>
        <dbReference type="Proteomes" id="UP000034883"/>
    </source>
</evidence>
<feature type="domain" description="ATP-grasp" evidence="11">
    <location>
        <begin position="123"/>
        <end position="308"/>
    </location>
</feature>
<dbReference type="STRING" id="927083.DB32_008485"/>
<evidence type="ECO:0000256" key="6">
    <source>
        <dbReference type="ARBA" id="ARBA00022741"/>
    </source>
</evidence>
<dbReference type="EMBL" id="CP011125">
    <property type="protein sequence ID" value="AKF11336.1"/>
    <property type="molecule type" value="Genomic_DNA"/>
</dbReference>
<dbReference type="UniPathway" id="UPA00142">
    <property type="reaction ID" value="UER00210"/>
</dbReference>
<keyword evidence="9" id="KW-0464">Manganese</keyword>
<protein>
    <recommendedName>
        <fullName evidence="10">Glutathione synthetase</fullName>
        <ecNumber evidence="10">6.3.2.3</ecNumber>
    </recommendedName>
    <alternativeName>
        <fullName evidence="10">GSH synthetase</fullName>
        <shortName evidence="10">GSH-S</shortName>
        <shortName evidence="10">GSHase</shortName>
    </alternativeName>
    <alternativeName>
        <fullName evidence="10">Glutathione synthase</fullName>
    </alternativeName>
</protein>
<dbReference type="EC" id="6.3.2.3" evidence="10"/>
<dbReference type="HAMAP" id="MF_00162">
    <property type="entry name" value="GSH_S"/>
    <property type="match status" value="1"/>
</dbReference>
<dbReference type="InterPro" id="IPR016185">
    <property type="entry name" value="PreATP-grasp_dom_sf"/>
</dbReference>
<dbReference type="InterPro" id="IPR004218">
    <property type="entry name" value="GSHS_ATP-bd"/>
</dbReference>
<proteinExistence type="inferred from homology"/>
<dbReference type="RefSeq" id="WP_053238212.1">
    <property type="nucleotide sequence ID" value="NZ_CP011125.1"/>
</dbReference>
<gene>
    <name evidence="10" type="primary">gshB</name>
    <name evidence="12" type="ORF">DB32_008485</name>
</gene>
<evidence type="ECO:0000313" key="12">
    <source>
        <dbReference type="EMBL" id="AKF11336.1"/>
    </source>
</evidence>
<evidence type="ECO:0000259" key="11">
    <source>
        <dbReference type="PROSITE" id="PS50975"/>
    </source>
</evidence>
<reference evidence="12 13" key="1">
    <citation type="submission" date="2015-03" db="EMBL/GenBank/DDBJ databases">
        <title>Genome assembly of Sandaracinus amylolyticus DSM 53668.</title>
        <authorList>
            <person name="Sharma G."/>
            <person name="Subramanian S."/>
        </authorList>
    </citation>
    <scope>NUCLEOTIDE SEQUENCE [LARGE SCALE GENOMIC DNA]</scope>
    <source>
        <strain evidence="12 13">DSM 53668</strain>
    </source>
</reference>
<dbReference type="KEGG" id="samy:DB32_008485"/>
<keyword evidence="5" id="KW-0479">Metal-binding</keyword>
<comment type="cofactor">
    <cofactor evidence="2">
        <name>Mg(2+)</name>
        <dbReference type="ChEBI" id="CHEBI:18420"/>
    </cofactor>
</comment>
<dbReference type="Gene3D" id="3.30.470.20">
    <property type="entry name" value="ATP-grasp fold, B domain"/>
    <property type="match status" value="1"/>
</dbReference>
<comment type="catalytic activity">
    <reaction evidence="10">
        <text>gamma-L-glutamyl-L-cysteine + glycine + ATP = glutathione + ADP + phosphate + H(+)</text>
        <dbReference type="Rhea" id="RHEA:13557"/>
        <dbReference type="ChEBI" id="CHEBI:15378"/>
        <dbReference type="ChEBI" id="CHEBI:30616"/>
        <dbReference type="ChEBI" id="CHEBI:43474"/>
        <dbReference type="ChEBI" id="CHEBI:57305"/>
        <dbReference type="ChEBI" id="CHEBI:57925"/>
        <dbReference type="ChEBI" id="CHEBI:58173"/>
        <dbReference type="ChEBI" id="CHEBI:456216"/>
        <dbReference type="EC" id="6.3.2.3"/>
    </reaction>
</comment>
<dbReference type="NCBIfam" id="TIGR01380">
    <property type="entry name" value="glut_syn"/>
    <property type="match status" value="1"/>
</dbReference>
<dbReference type="SUPFAM" id="SSF56059">
    <property type="entry name" value="Glutathione synthetase ATP-binding domain-like"/>
    <property type="match status" value="1"/>
</dbReference>
<dbReference type="PANTHER" id="PTHR21621">
    <property type="entry name" value="RIBOSOMAL PROTEIN S6 MODIFICATION PROTEIN"/>
    <property type="match status" value="1"/>
</dbReference>
<sequence>MRIVVLMDPVSTVLVDADTSFALMLAAQERGHRVDHALITDLFLHGWRLGARVRRATMQRDPIAPITLGDYEDVWIDEVDAVLVRKDPPFDANYLWACHLLEHVRGKTLVVNDPRALRDANEKLYATHFPSLMPATLVANDKARIKRFVTEVGGRAVLKPLSGAGGESVFLLAEGDLNVNAIIETVTQDGKRVAMAQEFLPKVTEGDKRILLLDGEPLGAILRVPQRGDVRSNIHVGGTVEKTELDAHDRAICAEVGPRCKKDGLYFVGLDVIGGKLTEVNVTSPTGIQQMSRLSGQDLSARVIEWLEQRSAS</sequence>
<dbReference type="InterPro" id="IPR006284">
    <property type="entry name" value="Glut_synth_pro"/>
</dbReference>
<evidence type="ECO:0000256" key="9">
    <source>
        <dbReference type="ARBA" id="ARBA00023211"/>
    </source>
</evidence>
<evidence type="ECO:0000256" key="1">
    <source>
        <dbReference type="ARBA" id="ARBA00001936"/>
    </source>
</evidence>
<keyword evidence="13" id="KW-1185">Reference proteome</keyword>
<dbReference type="Proteomes" id="UP000034883">
    <property type="component" value="Chromosome"/>
</dbReference>
<dbReference type="InterPro" id="IPR013815">
    <property type="entry name" value="ATP_grasp_subdomain_1"/>
</dbReference>
<dbReference type="Pfam" id="PF02951">
    <property type="entry name" value="GSH-S_N"/>
    <property type="match status" value="1"/>
</dbReference>
<dbReference type="PROSITE" id="PS50975">
    <property type="entry name" value="ATP_GRASP"/>
    <property type="match status" value="1"/>
</dbReference>
<evidence type="ECO:0000256" key="10">
    <source>
        <dbReference type="HAMAP-Rule" id="MF_00162"/>
    </source>
</evidence>
<evidence type="ECO:0000256" key="3">
    <source>
        <dbReference type="ARBA" id="ARBA00022598"/>
    </source>
</evidence>
<dbReference type="OrthoDB" id="9785415at2"/>